<feature type="region of interest" description="Disordered" evidence="1">
    <location>
        <begin position="27"/>
        <end position="51"/>
    </location>
</feature>
<gene>
    <name evidence="3" type="ORF">JL102_22580</name>
</gene>
<dbReference type="Proteomes" id="UP000659388">
    <property type="component" value="Unassembled WGS sequence"/>
</dbReference>
<dbReference type="Pfam" id="PF17963">
    <property type="entry name" value="Big_9"/>
    <property type="match status" value="1"/>
</dbReference>
<proteinExistence type="predicted"/>
<feature type="chain" id="PRO_5038025589" evidence="2">
    <location>
        <begin position="19"/>
        <end position="394"/>
    </location>
</feature>
<evidence type="ECO:0000256" key="1">
    <source>
        <dbReference type="SAM" id="MobiDB-lite"/>
    </source>
</evidence>
<dbReference type="EMBL" id="JAESIY010000020">
    <property type="protein sequence ID" value="MBL3658950.1"/>
    <property type="molecule type" value="Genomic_DNA"/>
</dbReference>
<reference evidence="3" key="1">
    <citation type="submission" date="2021-01" db="EMBL/GenBank/DDBJ databases">
        <title>Fulvivirga kasyanovii gen. nov., sp nov., a novel member of the phylum Bacteroidetes isolated from seawater in a mussel farm.</title>
        <authorList>
            <person name="Zhao L.-H."/>
            <person name="Wang Z.-J."/>
        </authorList>
    </citation>
    <scope>NUCLEOTIDE SEQUENCE</scope>
    <source>
        <strain evidence="3">2943</strain>
    </source>
</reference>
<keyword evidence="4" id="KW-1185">Reference proteome</keyword>
<evidence type="ECO:0000313" key="3">
    <source>
        <dbReference type="EMBL" id="MBL3658950.1"/>
    </source>
</evidence>
<name>A0A937FDK3_9BACT</name>
<comment type="caution">
    <text evidence="3">The sequence shown here is derived from an EMBL/GenBank/DDBJ whole genome shotgun (WGS) entry which is preliminary data.</text>
</comment>
<dbReference type="Gene3D" id="2.60.40.3440">
    <property type="match status" value="1"/>
</dbReference>
<accession>A0A937FDK3</accession>
<dbReference type="RefSeq" id="WP_202246744.1">
    <property type="nucleotide sequence ID" value="NZ_JAESIY010000020.1"/>
</dbReference>
<sequence>MKIIYNITKILFIASIMASTVFVSCDDDDKDTQPHDTEQSDDTEQPDDPTVMKANDDYFEYSYDEWIAFTERIKGQTYYANYNINDLLDNDNLLEGSDKIKFEVLTQPVFGKVDMLGKGYVNYKPDATFNGQDSFEYQICKNDECSQAKVSIKVNNYKNPIVEEPISYYNDLLKLSVDEWYKTTKGEKLSINPKALAVYKKKFKWTKLSKLQIIGEPSYGAIKLVYDPSLWETPYYISYEPNDEFNGEDLFEYEMCTDSKCYTGTVTISVADFDKNAIYLMPDTYRYDYYGFRADHTYIAASGKVMATLFYEFSEYLTEYELRGLSYNDIEIEVKKPANGRATLYEEGAIGFQGEFSYEDARKNGYEVLIEYTLKYKEQVHHSSINIIVDKAPW</sequence>
<protein>
    <submittedName>
        <fullName evidence="3">Uncharacterized protein</fullName>
    </submittedName>
</protein>
<evidence type="ECO:0000313" key="4">
    <source>
        <dbReference type="Proteomes" id="UP000659388"/>
    </source>
</evidence>
<keyword evidence="2" id="KW-0732">Signal</keyword>
<dbReference type="PROSITE" id="PS51257">
    <property type="entry name" value="PROKAR_LIPOPROTEIN"/>
    <property type="match status" value="1"/>
</dbReference>
<feature type="signal peptide" evidence="2">
    <location>
        <begin position="1"/>
        <end position="18"/>
    </location>
</feature>
<organism evidence="3 4">
    <name type="scientific">Fulvivirga sediminis</name>
    <dbReference type="NCBI Taxonomy" id="2803949"/>
    <lineage>
        <taxon>Bacteria</taxon>
        <taxon>Pseudomonadati</taxon>
        <taxon>Bacteroidota</taxon>
        <taxon>Cytophagia</taxon>
        <taxon>Cytophagales</taxon>
        <taxon>Fulvivirgaceae</taxon>
        <taxon>Fulvivirga</taxon>
    </lineage>
</organism>
<dbReference type="AlphaFoldDB" id="A0A937FDK3"/>
<evidence type="ECO:0000256" key="2">
    <source>
        <dbReference type="SAM" id="SignalP"/>
    </source>
</evidence>